<organism evidence="4 5">
    <name type="scientific">Brevundimonas balnearis</name>
    <dbReference type="NCBI Taxonomy" id="1572858"/>
    <lineage>
        <taxon>Bacteria</taxon>
        <taxon>Pseudomonadati</taxon>
        <taxon>Pseudomonadota</taxon>
        <taxon>Alphaproteobacteria</taxon>
        <taxon>Caulobacterales</taxon>
        <taxon>Caulobacteraceae</taxon>
        <taxon>Brevundimonas</taxon>
    </lineage>
</organism>
<comment type="caution">
    <text evidence="4">The sequence shown here is derived from an EMBL/GenBank/DDBJ whole genome shotgun (WGS) entry which is preliminary data.</text>
</comment>
<reference evidence="4 5" key="1">
    <citation type="submission" date="2024-09" db="EMBL/GenBank/DDBJ databases">
        <authorList>
            <person name="Sun Q."/>
            <person name="Mori K."/>
        </authorList>
    </citation>
    <scope>NUCLEOTIDE SEQUENCE [LARGE SCALE GENOMIC DNA]</scope>
    <source>
        <strain evidence="4 5">NCAIM B.02621</strain>
    </source>
</reference>
<evidence type="ECO:0000256" key="2">
    <source>
        <dbReference type="SAM" id="Phobius"/>
    </source>
</evidence>
<feature type="domain" description="Multidrug resistance protein MdtA-like barrel-sandwich hybrid" evidence="3">
    <location>
        <begin position="65"/>
        <end position="217"/>
    </location>
</feature>
<feature type="transmembrane region" description="Helical" evidence="2">
    <location>
        <begin position="12"/>
        <end position="30"/>
    </location>
</feature>
<evidence type="ECO:0000259" key="3">
    <source>
        <dbReference type="Pfam" id="PF25917"/>
    </source>
</evidence>
<dbReference type="SUPFAM" id="SSF111369">
    <property type="entry name" value="HlyD-like secretion proteins"/>
    <property type="match status" value="1"/>
</dbReference>
<dbReference type="InterPro" id="IPR058625">
    <property type="entry name" value="MdtA-like_BSH"/>
</dbReference>
<dbReference type="Proteomes" id="UP001589906">
    <property type="component" value="Unassembled WGS sequence"/>
</dbReference>
<dbReference type="Pfam" id="PF25917">
    <property type="entry name" value="BSH_RND"/>
    <property type="match status" value="1"/>
</dbReference>
<dbReference type="Gene3D" id="2.40.50.100">
    <property type="match status" value="1"/>
</dbReference>
<accession>A0ABV6R633</accession>
<feature type="coiled-coil region" evidence="1">
    <location>
        <begin position="97"/>
        <end position="131"/>
    </location>
</feature>
<evidence type="ECO:0000313" key="5">
    <source>
        <dbReference type="Proteomes" id="UP001589906"/>
    </source>
</evidence>
<gene>
    <name evidence="4" type="ORF">ACFFGE_11325</name>
</gene>
<dbReference type="PANTHER" id="PTHR30469:SF15">
    <property type="entry name" value="HLYD FAMILY OF SECRETION PROTEINS"/>
    <property type="match status" value="1"/>
</dbReference>
<dbReference type="Gene3D" id="2.40.30.170">
    <property type="match status" value="1"/>
</dbReference>
<name>A0ABV6R633_9CAUL</name>
<evidence type="ECO:0000256" key="1">
    <source>
        <dbReference type="SAM" id="Coils"/>
    </source>
</evidence>
<keyword evidence="2" id="KW-1133">Transmembrane helix</keyword>
<keyword evidence="2" id="KW-0472">Membrane</keyword>
<feature type="coiled-coil region" evidence="1">
    <location>
        <begin position="156"/>
        <end position="187"/>
    </location>
</feature>
<evidence type="ECO:0000313" key="4">
    <source>
        <dbReference type="EMBL" id="MFC0634462.1"/>
    </source>
</evidence>
<keyword evidence="5" id="KW-1185">Reference proteome</keyword>
<sequence>MPTNRRQHIQRLVLPVIAGGCLIFAVTTVIRPERTRADPPARPPASAYASAVAGVGTVEPQSELISVAAEIPGVVRNVLVQPGDRVSQGQPLFQLDARAARAALAAAQADAASAEAAARQAEVALADERQRLSLFEAVDDPRALSADELQRRRFAVRRAEAAAAQARASAEAARAQARARAVDLERLTVAAPITGRVFRVDVRPGEYAAAGATAQPLVAIGEDARLHVRAEFDEADAGRLRTDGRAYGVLRGQPRRRIPLTFVRVEPQVVEKRALAGGSERVDTRVVEAIYSFDPASVNAYLGQRMDVFVEAAASPTQAALDAEGRGS</sequence>
<dbReference type="RefSeq" id="WP_376836507.1">
    <property type="nucleotide sequence ID" value="NZ_JBHLSW010000007.1"/>
</dbReference>
<protein>
    <submittedName>
        <fullName evidence="4">HlyD family efflux transporter periplasmic adaptor subunit</fullName>
    </submittedName>
</protein>
<proteinExistence type="predicted"/>
<keyword evidence="2" id="KW-0812">Transmembrane</keyword>
<keyword evidence="1" id="KW-0175">Coiled coil</keyword>
<dbReference type="EMBL" id="JBHLSW010000007">
    <property type="protein sequence ID" value="MFC0634462.1"/>
    <property type="molecule type" value="Genomic_DNA"/>
</dbReference>
<dbReference type="PANTHER" id="PTHR30469">
    <property type="entry name" value="MULTIDRUG RESISTANCE PROTEIN MDTA"/>
    <property type="match status" value="1"/>
</dbReference>
<dbReference type="Gene3D" id="1.10.287.470">
    <property type="entry name" value="Helix hairpin bin"/>
    <property type="match status" value="1"/>
</dbReference>